<feature type="region of interest" description="Disordered" evidence="1">
    <location>
        <begin position="83"/>
        <end position="103"/>
    </location>
</feature>
<evidence type="ECO:0000313" key="2">
    <source>
        <dbReference type="EMBL" id="GGO91019.1"/>
    </source>
</evidence>
<evidence type="ECO:0000256" key="1">
    <source>
        <dbReference type="SAM" id="MobiDB-lite"/>
    </source>
</evidence>
<feature type="compositionally biased region" description="Polar residues" evidence="1">
    <location>
        <begin position="86"/>
        <end position="96"/>
    </location>
</feature>
<name>A0ABQ2NC64_9ACTN</name>
<protein>
    <submittedName>
        <fullName evidence="2">Uncharacterized protein</fullName>
    </submittedName>
</protein>
<reference evidence="3" key="1">
    <citation type="journal article" date="2019" name="Int. J. Syst. Evol. Microbiol.">
        <title>The Global Catalogue of Microorganisms (GCM) 10K type strain sequencing project: providing services to taxonomists for standard genome sequencing and annotation.</title>
        <authorList>
            <consortium name="The Broad Institute Genomics Platform"/>
            <consortium name="The Broad Institute Genome Sequencing Center for Infectious Disease"/>
            <person name="Wu L."/>
            <person name="Ma J."/>
        </authorList>
    </citation>
    <scope>NUCLEOTIDE SEQUENCE [LARGE SCALE GENOMIC DNA]</scope>
    <source>
        <strain evidence="3">CGMCC 4.7371</strain>
    </source>
</reference>
<sequence length="103" mass="11756">MIPQRPRRPRSVSAIEFHLACWESTIRLAEAGADSYFDDCPCGNGSEGLAAREALEAIIRRGGRQGRRASASVRHLDDRWERATYPGTSRGDTSSWWHRRTWR</sequence>
<proteinExistence type="predicted"/>
<organism evidence="2 3">
    <name type="scientific">Nocardioides phosphati</name>
    <dbReference type="NCBI Taxonomy" id="1867775"/>
    <lineage>
        <taxon>Bacteria</taxon>
        <taxon>Bacillati</taxon>
        <taxon>Actinomycetota</taxon>
        <taxon>Actinomycetes</taxon>
        <taxon>Propionibacteriales</taxon>
        <taxon>Nocardioidaceae</taxon>
        <taxon>Nocardioides</taxon>
    </lineage>
</organism>
<accession>A0ABQ2NC64</accession>
<evidence type="ECO:0000313" key="3">
    <source>
        <dbReference type="Proteomes" id="UP000655410"/>
    </source>
</evidence>
<keyword evidence="3" id="KW-1185">Reference proteome</keyword>
<gene>
    <name evidence="2" type="ORF">GCM10011584_24110</name>
</gene>
<comment type="caution">
    <text evidence="2">The sequence shown here is derived from an EMBL/GenBank/DDBJ whole genome shotgun (WGS) entry which is preliminary data.</text>
</comment>
<dbReference type="EMBL" id="BMNI01000006">
    <property type="protein sequence ID" value="GGO91019.1"/>
    <property type="molecule type" value="Genomic_DNA"/>
</dbReference>
<dbReference type="Proteomes" id="UP000655410">
    <property type="component" value="Unassembled WGS sequence"/>
</dbReference>